<evidence type="ECO:0000256" key="1">
    <source>
        <dbReference type="ARBA" id="ARBA00001971"/>
    </source>
</evidence>
<keyword evidence="4 7" id="KW-0479">Metal-binding</keyword>
<dbReference type="PROSITE" id="PS00086">
    <property type="entry name" value="CYTOCHROME_P450"/>
    <property type="match status" value="1"/>
</dbReference>
<keyword evidence="5 7" id="KW-0560">Oxidoreductase</keyword>
<protein>
    <recommendedName>
        <fullName evidence="11">Cytochrome P450</fullName>
    </recommendedName>
</protein>
<dbReference type="InterPro" id="IPR002401">
    <property type="entry name" value="Cyt_P450_E_grp-I"/>
</dbReference>
<comment type="similarity">
    <text evidence="2 7">Belongs to the cytochrome P450 family.</text>
</comment>
<comment type="cofactor">
    <cofactor evidence="1">
        <name>heme</name>
        <dbReference type="ChEBI" id="CHEBI:30413"/>
    </cofactor>
</comment>
<dbReference type="SUPFAM" id="SSF48264">
    <property type="entry name" value="Cytochrome P450"/>
    <property type="match status" value="1"/>
</dbReference>
<evidence type="ECO:0000256" key="8">
    <source>
        <dbReference type="SAM" id="Phobius"/>
    </source>
</evidence>
<feature type="transmembrane region" description="Helical" evidence="8">
    <location>
        <begin position="230"/>
        <end position="252"/>
    </location>
</feature>
<keyword evidence="6 7" id="KW-0408">Iron</keyword>
<evidence type="ECO:0000313" key="10">
    <source>
        <dbReference type="Proteomes" id="UP000766486"/>
    </source>
</evidence>
<comment type="caution">
    <text evidence="9">The sequence shown here is derived from an EMBL/GenBank/DDBJ whole genome shotgun (WGS) entry which is preliminary data.</text>
</comment>
<evidence type="ECO:0000256" key="3">
    <source>
        <dbReference type="ARBA" id="ARBA00022617"/>
    </source>
</evidence>
<keyword evidence="3 7" id="KW-0349">Heme</keyword>
<dbReference type="EMBL" id="CABFNS010000814">
    <property type="protein sequence ID" value="VUC30086.1"/>
    <property type="molecule type" value="Genomic_DNA"/>
</dbReference>
<evidence type="ECO:0000256" key="2">
    <source>
        <dbReference type="ARBA" id="ARBA00010617"/>
    </source>
</evidence>
<dbReference type="PRINTS" id="PR00463">
    <property type="entry name" value="EP450I"/>
</dbReference>
<evidence type="ECO:0008006" key="11">
    <source>
        <dbReference type="Google" id="ProtNLM"/>
    </source>
</evidence>
<gene>
    <name evidence="9" type="ORF">CLO192961_LOCUS278417</name>
</gene>
<sequence>MACTWRDYGNEVFRIPGAGAMDNLVLPAKYLEELKRLPDDVLDPTDANLERVKSKYVAPGIDLTHLPGEVKSWISPALRRLRPEIEDEVKNALLQEVPQSSEWTEINFSDKMPRVVAMVTGRLLVGLELCRSATYVKLADKFTKEAMAAAISLTLIPSFLRPIIAPLLPQLWLTRRRMAQAEEAFGPTITSRRLQSQSPNRGDQVDILQLLIESSDVRGKSNRDIAAELLFINVAGVHSTSITIINALYWIVAKPELIEIMRQDVLQALATSGGEYSKSCLQQMTKLDSFLKEVMRCSLLASVLYNRKVVKPFTLSNGQLIPSGVNIEIPSSFVCSDTVNFEDPGEFDAFRFYNIAREYQDEKTGSYGPKPNTEFSAADPRILSFGYGRRACPGRFLAAAEIKMILGHILTEYEIKLPPGVSGRYKNLSFGPYFFPNPWKKILIRKLKQS</sequence>
<dbReference type="CDD" id="cd11041">
    <property type="entry name" value="CYP503A1-like"/>
    <property type="match status" value="1"/>
</dbReference>
<evidence type="ECO:0000256" key="5">
    <source>
        <dbReference type="ARBA" id="ARBA00023002"/>
    </source>
</evidence>
<evidence type="ECO:0000256" key="6">
    <source>
        <dbReference type="ARBA" id="ARBA00023004"/>
    </source>
</evidence>
<keyword evidence="8" id="KW-0812">Transmembrane</keyword>
<dbReference type="InterPro" id="IPR017972">
    <property type="entry name" value="Cyt_P450_CS"/>
</dbReference>
<keyword evidence="10" id="KW-1185">Reference proteome</keyword>
<keyword evidence="7" id="KW-0503">Monooxygenase</keyword>
<evidence type="ECO:0000256" key="7">
    <source>
        <dbReference type="RuleBase" id="RU000461"/>
    </source>
</evidence>
<dbReference type="PANTHER" id="PTHR46206:SF7">
    <property type="entry name" value="P450, PUTATIVE (EUROFUNG)-RELATED"/>
    <property type="match status" value="1"/>
</dbReference>
<dbReference type="Gene3D" id="1.10.630.10">
    <property type="entry name" value="Cytochrome P450"/>
    <property type="match status" value="1"/>
</dbReference>
<dbReference type="InterPro" id="IPR001128">
    <property type="entry name" value="Cyt_P450"/>
</dbReference>
<name>A0ABY6UH42_BIOOC</name>
<dbReference type="Proteomes" id="UP000766486">
    <property type="component" value="Unassembled WGS sequence"/>
</dbReference>
<dbReference type="InterPro" id="IPR036396">
    <property type="entry name" value="Cyt_P450_sf"/>
</dbReference>
<evidence type="ECO:0000313" key="9">
    <source>
        <dbReference type="EMBL" id="VUC30086.1"/>
    </source>
</evidence>
<evidence type="ECO:0000256" key="4">
    <source>
        <dbReference type="ARBA" id="ARBA00022723"/>
    </source>
</evidence>
<dbReference type="Pfam" id="PF00067">
    <property type="entry name" value="p450"/>
    <property type="match status" value="1"/>
</dbReference>
<accession>A0ABY6UH42</accession>
<proteinExistence type="inferred from homology"/>
<keyword evidence="8" id="KW-1133">Transmembrane helix</keyword>
<dbReference type="PANTHER" id="PTHR46206">
    <property type="entry name" value="CYTOCHROME P450"/>
    <property type="match status" value="1"/>
</dbReference>
<reference evidence="9 10" key="1">
    <citation type="submission" date="2019-06" db="EMBL/GenBank/DDBJ databases">
        <authorList>
            <person name="Broberg M."/>
        </authorList>
    </citation>
    <scope>NUCLEOTIDE SEQUENCE [LARGE SCALE GENOMIC DNA]</scope>
</reference>
<dbReference type="PRINTS" id="PR00385">
    <property type="entry name" value="P450"/>
</dbReference>
<keyword evidence="8" id="KW-0472">Membrane</keyword>
<organism evidence="9 10">
    <name type="scientific">Bionectria ochroleuca</name>
    <name type="common">Gliocladium roseum</name>
    <dbReference type="NCBI Taxonomy" id="29856"/>
    <lineage>
        <taxon>Eukaryota</taxon>
        <taxon>Fungi</taxon>
        <taxon>Dikarya</taxon>
        <taxon>Ascomycota</taxon>
        <taxon>Pezizomycotina</taxon>
        <taxon>Sordariomycetes</taxon>
        <taxon>Hypocreomycetidae</taxon>
        <taxon>Hypocreales</taxon>
        <taxon>Bionectriaceae</taxon>
        <taxon>Clonostachys</taxon>
    </lineage>
</organism>